<dbReference type="AlphaFoldDB" id="A0A8J3QDM2"/>
<protein>
    <submittedName>
        <fullName evidence="1">Uncharacterized protein</fullName>
    </submittedName>
</protein>
<reference evidence="1" key="1">
    <citation type="submission" date="2021-01" db="EMBL/GenBank/DDBJ databases">
        <title>Whole genome shotgun sequence of Rhizocola hellebori NBRC 109834.</title>
        <authorList>
            <person name="Komaki H."/>
            <person name="Tamura T."/>
        </authorList>
    </citation>
    <scope>NUCLEOTIDE SEQUENCE</scope>
    <source>
        <strain evidence="1">NBRC 109834</strain>
    </source>
</reference>
<comment type="caution">
    <text evidence="1">The sequence shown here is derived from an EMBL/GenBank/DDBJ whole genome shotgun (WGS) entry which is preliminary data.</text>
</comment>
<dbReference type="Proteomes" id="UP000612899">
    <property type="component" value="Unassembled WGS sequence"/>
</dbReference>
<sequence>MRPLHTSTRAHPAHSLAAIAGVHRTLSIGSPRIHARVWLRHARYHVWKLVTAVVLAFGGWTG</sequence>
<organism evidence="1 2">
    <name type="scientific">Rhizocola hellebori</name>
    <dbReference type="NCBI Taxonomy" id="1392758"/>
    <lineage>
        <taxon>Bacteria</taxon>
        <taxon>Bacillati</taxon>
        <taxon>Actinomycetota</taxon>
        <taxon>Actinomycetes</taxon>
        <taxon>Micromonosporales</taxon>
        <taxon>Micromonosporaceae</taxon>
        <taxon>Rhizocola</taxon>
    </lineage>
</organism>
<accession>A0A8J3QDM2</accession>
<evidence type="ECO:0000313" key="1">
    <source>
        <dbReference type="EMBL" id="GIH07819.1"/>
    </source>
</evidence>
<dbReference type="EMBL" id="BONY01000041">
    <property type="protein sequence ID" value="GIH07819.1"/>
    <property type="molecule type" value="Genomic_DNA"/>
</dbReference>
<evidence type="ECO:0000313" key="2">
    <source>
        <dbReference type="Proteomes" id="UP000612899"/>
    </source>
</evidence>
<gene>
    <name evidence="1" type="ORF">Rhe02_58860</name>
</gene>
<name>A0A8J3QDM2_9ACTN</name>
<proteinExistence type="predicted"/>
<keyword evidence="2" id="KW-1185">Reference proteome</keyword>